<sequence length="131" mass="14526">MSSNMKNSISASDLSEALSSLSLSDNNSETSEDTMMTDNTAEFNDRTSEVRDMRLANAIICLDEDIPEDLDDSIKELLHKHTSDTNANALGPMSFLVSEHYLAFKAQRDAKKANEKKLPRSKGRFARSTPP</sequence>
<protein>
    <submittedName>
        <fullName evidence="2">Uncharacterized protein</fullName>
    </submittedName>
</protein>
<feature type="compositionally biased region" description="Low complexity" evidence="1">
    <location>
        <begin position="18"/>
        <end position="29"/>
    </location>
</feature>
<evidence type="ECO:0000313" key="3">
    <source>
        <dbReference type="Proteomes" id="UP001595075"/>
    </source>
</evidence>
<gene>
    <name evidence="2" type="ORF">VTL71DRAFT_4006</name>
</gene>
<dbReference type="Proteomes" id="UP001595075">
    <property type="component" value="Unassembled WGS sequence"/>
</dbReference>
<evidence type="ECO:0000256" key="1">
    <source>
        <dbReference type="SAM" id="MobiDB-lite"/>
    </source>
</evidence>
<evidence type="ECO:0000313" key="2">
    <source>
        <dbReference type="EMBL" id="KAL2064866.1"/>
    </source>
</evidence>
<reference evidence="2 3" key="1">
    <citation type="journal article" date="2024" name="Commun. Biol.">
        <title>Comparative genomic analysis of thermophilic fungi reveals convergent evolutionary adaptations and gene losses.</title>
        <authorList>
            <person name="Steindorff A.S."/>
            <person name="Aguilar-Pontes M.V."/>
            <person name="Robinson A.J."/>
            <person name="Andreopoulos B."/>
            <person name="LaButti K."/>
            <person name="Kuo A."/>
            <person name="Mondo S."/>
            <person name="Riley R."/>
            <person name="Otillar R."/>
            <person name="Haridas S."/>
            <person name="Lipzen A."/>
            <person name="Grimwood J."/>
            <person name="Schmutz J."/>
            <person name="Clum A."/>
            <person name="Reid I.D."/>
            <person name="Moisan M.C."/>
            <person name="Butler G."/>
            <person name="Nguyen T.T.M."/>
            <person name="Dewar K."/>
            <person name="Conant G."/>
            <person name="Drula E."/>
            <person name="Henrissat B."/>
            <person name="Hansel C."/>
            <person name="Singer S."/>
            <person name="Hutchinson M.I."/>
            <person name="de Vries R.P."/>
            <person name="Natvig D.O."/>
            <person name="Powell A.J."/>
            <person name="Tsang A."/>
            <person name="Grigoriev I.V."/>
        </authorList>
    </citation>
    <scope>NUCLEOTIDE SEQUENCE [LARGE SCALE GENOMIC DNA]</scope>
    <source>
        <strain evidence="2 3">CBS 494.80</strain>
    </source>
</reference>
<comment type="caution">
    <text evidence="2">The sequence shown here is derived from an EMBL/GenBank/DDBJ whole genome shotgun (WGS) entry which is preliminary data.</text>
</comment>
<feature type="region of interest" description="Disordered" evidence="1">
    <location>
        <begin position="18"/>
        <end position="45"/>
    </location>
</feature>
<keyword evidence="3" id="KW-1185">Reference proteome</keyword>
<feature type="region of interest" description="Disordered" evidence="1">
    <location>
        <begin position="108"/>
        <end position="131"/>
    </location>
</feature>
<feature type="compositionally biased region" description="Polar residues" evidence="1">
    <location>
        <begin position="33"/>
        <end position="42"/>
    </location>
</feature>
<feature type="compositionally biased region" description="Basic and acidic residues" evidence="1">
    <location>
        <begin position="108"/>
        <end position="118"/>
    </location>
</feature>
<proteinExistence type="predicted"/>
<name>A0ABR4C5S8_9HELO</name>
<organism evidence="2 3">
    <name type="scientific">Oculimacula yallundae</name>
    <dbReference type="NCBI Taxonomy" id="86028"/>
    <lineage>
        <taxon>Eukaryota</taxon>
        <taxon>Fungi</taxon>
        <taxon>Dikarya</taxon>
        <taxon>Ascomycota</taxon>
        <taxon>Pezizomycotina</taxon>
        <taxon>Leotiomycetes</taxon>
        <taxon>Helotiales</taxon>
        <taxon>Ploettnerulaceae</taxon>
        <taxon>Oculimacula</taxon>
    </lineage>
</organism>
<accession>A0ABR4C5S8</accession>
<dbReference type="EMBL" id="JAZHXI010000013">
    <property type="protein sequence ID" value="KAL2064866.1"/>
    <property type="molecule type" value="Genomic_DNA"/>
</dbReference>